<dbReference type="EMBL" id="QOIL01000004">
    <property type="protein sequence ID" value="RCG31608.1"/>
    <property type="molecule type" value="Genomic_DNA"/>
</dbReference>
<dbReference type="InterPro" id="IPR000792">
    <property type="entry name" value="Tscrpt_reg_LuxR_C"/>
</dbReference>
<gene>
    <name evidence="4" type="ORF">DQ384_08565</name>
</gene>
<dbReference type="PANTHER" id="PTHR16305">
    <property type="entry name" value="TESTICULAR SOLUBLE ADENYLYL CYCLASE"/>
    <property type="match status" value="1"/>
</dbReference>
<dbReference type="Proteomes" id="UP000253094">
    <property type="component" value="Unassembled WGS sequence"/>
</dbReference>
<dbReference type="Pfam" id="PF13191">
    <property type="entry name" value="AAA_16"/>
    <property type="match status" value="1"/>
</dbReference>
<feature type="domain" description="HTH luxR-type" evidence="3">
    <location>
        <begin position="707"/>
        <end position="772"/>
    </location>
</feature>
<evidence type="ECO:0000259" key="3">
    <source>
        <dbReference type="PROSITE" id="PS50043"/>
    </source>
</evidence>
<dbReference type="GO" id="GO:0004016">
    <property type="term" value="F:adenylate cyclase activity"/>
    <property type="evidence" value="ECO:0007669"/>
    <property type="project" value="TreeGrafter"/>
</dbReference>
<dbReference type="InterPro" id="IPR027417">
    <property type="entry name" value="P-loop_NTPase"/>
</dbReference>
<keyword evidence="5" id="KW-1185">Reference proteome</keyword>
<dbReference type="GO" id="GO:0003677">
    <property type="term" value="F:DNA binding"/>
    <property type="evidence" value="ECO:0007669"/>
    <property type="project" value="InterPro"/>
</dbReference>
<reference evidence="4 5" key="1">
    <citation type="submission" date="2018-06" db="EMBL/GenBank/DDBJ databases">
        <title>Sphaerisporangium craniellae sp. nov., isolated from a marine sponge in the South China Sea.</title>
        <authorList>
            <person name="Li L."/>
        </authorList>
    </citation>
    <scope>NUCLEOTIDE SEQUENCE [LARGE SCALE GENOMIC DNA]</scope>
    <source>
        <strain evidence="4 5">CCTCC AA 208026</strain>
    </source>
</reference>
<comment type="caution">
    <text evidence="4">The sequence shown here is derived from an EMBL/GenBank/DDBJ whole genome shotgun (WGS) entry which is preliminary data.</text>
</comment>
<dbReference type="InterPro" id="IPR041664">
    <property type="entry name" value="AAA_16"/>
</dbReference>
<dbReference type="AlphaFoldDB" id="A0A367FMK2"/>
<evidence type="ECO:0000313" key="4">
    <source>
        <dbReference type="EMBL" id="RCG31608.1"/>
    </source>
</evidence>
<proteinExistence type="predicted"/>
<dbReference type="Gene3D" id="1.25.40.10">
    <property type="entry name" value="Tetratricopeptide repeat domain"/>
    <property type="match status" value="1"/>
</dbReference>
<organism evidence="4 5">
    <name type="scientific">Sphaerisporangium album</name>
    <dbReference type="NCBI Taxonomy" id="509200"/>
    <lineage>
        <taxon>Bacteria</taxon>
        <taxon>Bacillati</taxon>
        <taxon>Actinomycetota</taxon>
        <taxon>Actinomycetes</taxon>
        <taxon>Streptosporangiales</taxon>
        <taxon>Streptosporangiaceae</taxon>
        <taxon>Sphaerisporangium</taxon>
    </lineage>
</organism>
<dbReference type="Gene3D" id="1.10.10.10">
    <property type="entry name" value="Winged helix-like DNA-binding domain superfamily/Winged helix DNA-binding domain"/>
    <property type="match status" value="1"/>
</dbReference>
<dbReference type="SMART" id="SM00421">
    <property type="entry name" value="HTH_LUXR"/>
    <property type="match status" value="1"/>
</dbReference>
<dbReference type="SUPFAM" id="SSF46894">
    <property type="entry name" value="C-terminal effector domain of the bipartite response regulators"/>
    <property type="match status" value="1"/>
</dbReference>
<protein>
    <submittedName>
        <fullName evidence="4">Helix-turn-helix transcriptional regulator</fullName>
    </submittedName>
</protein>
<dbReference type="GO" id="GO:0006355">
    <property type="term" value="P:regulation of DNA-templated transcription"/>
    <property type="evidence" value="ECO:0007669"/>
    <property type="project" value="InterPro"/>
</dbReference>
<dbReference type="Pfam" id="PF00196">
    <property type="entry name" value="GerE"/>
    <property type="match status" value="1"/>
</dbReference>
<dbReference type="PRINTS" id="PR00038">
    <property type="entry name" value="HTHLUXR"/>
</dbReference>
<accession>A0A367FMK2</accession>
<name>A0A367FMK2_9ACTN</name>
<dbReference type="InterPro" id="IPR036388">
    <property type="entry name" value="WH-like_DNA-bd_sf"/>
</dbReference>
<keyword evidence="2" id="KW-0067">ATP-binding</keyword>
<dbReference type="PROSITE" id="PS50043">
    <property type="entry name" value="HTH_LUXR_2"/>
    <property type="match status" value="1"/>
</dbReference>
<dbReference type="InterPro" id="IPR016032">
    <property type="entry name" value="Sig_transdc_resp-reg_C-effctor"/>
</dbReference>
<dbReference type="CDD" id="cd06170">
    <property type="entry name" value="LuxR_C_like"/>
    <property type="match status" value="1"/>
</dbReference>
<evidence type="ECO:0000313" key="5">
    <source>
        <dbReference type="Proteomes" id="UP000253094"/>
    </source>
</evidence>
<dbReference type="GO" id="GO:0005737">
    <property type="term" value="C:cytoplasm"/>
    <property type="evidence" value="ECO:0007669"/>
    <property type="project" value="TreeGrafter"/>
</dbReference>
<evidence type="ECO:0000256" key="1">
    <source>
        <dbReference type="ARBA" id="ARBA00022741"/>
    </source>
</evidence>
<dbReference type="SUPFAM" id="SSF52540">
    <property type="entry name" value="P-loop containing nucleoside triphosphate hydrolases"/>
    <property type="match status" value="1"/>
</dbReference>
<dbReference type="OrthoDB" id="8482304at2"/>
<dbReference type="RefSeq" id="WP_114028178.1">
    <property type="nucleotide sequence ID" value="NZ_QOIL01000004.1"/>
</dbReference>
<dbReference type="SUPFAM" id="SSF48452">
    <property type="entry name" value="TPR-like"/>
    <property type="match status" value="1"/>
</dbReference>
<dbReference type="InterPro" id="IPR011990">
    <property type="entry name" value="TPR-like_helical_dom_sf"/>
</dbReference>
<dbReference type="PANTHER" id="PTHR16305:SF35">
    <property type="entry name" value="TRANSCRIPTIONAL ACTIVATOR DOMAIN"/>
    <property type="match status" value="1"/>
</dbReference>
<sequence>MRGRDPEWHTVTRLLKAARTGEGGTLLIEGGPGTGKSLLLAEAAARASEEGFLPISGGAERLGEFVPLAPLFMALDEPPVREFLDDEAPGDWRDPRLHLLERLRTRLEKSASTRPVLVCLDDLQWAGHDTLAALRTLHWELAHTPVVWLLARRTGFSETPGPHPAGTPDDDARRLFDVLERDGATRAALGPLDEEAVAALASDLLGAAPDPDVLAFAASAGGNPHLLTELLTGLREEGAVEVAGGRARLLSDHPPERVHAVARAMLDGLGRETRLLVEAAAVLGHTFSAEDAAELAGTDAATLLPAFEEALDAGILTAAGDELEFRHELVWRAVAAGLPAPVRNALRHQAGRILLDRGGPAVWAAGDGRGEDVVAGAMVVLAMTRWESGRLAEGLRLAREAVRRAGDGPVSVRRTHPRLALAAMLADARRPDEARALIEEAGREVEALGQAAWAAGPAASLARVELVAGRLDEAAAQARAALDLADGLGTRLFGPLAESVLAAVALRRGDVSGACRHVEASREPPGAGTVTPAWCSIVAAQAVEARDGPAEAVKLVTHVYSGPREARRVLAGEPDAASWLVRRALAAGDRAAAEAVVAASETLAARNPGFTASRAAALHARGLLDDDAEALRAACEEGGDPWARASAAEDLGVVLADRDDRPGAVRGLERALDRYEEAGAVRDAARVRRTLREMGVRHRHWATADRPVSGWGSLTGTECAVALLVTEGWTNRQVADQMFISVHTVAFHLRQIFRKLGVGSRVELTRLALEEGHTLER</sequence>
<dbReference type="GO" id="GO:0005524">
    <property type="term" value="F:ATP binding"/>
    <property type="evidence" value="ECO:0007669"/>
    <property type="project" value="UniProtKB-KW"/>
</dbReference>
<keyword evidence="1" id="KW-0547">Nucleotide-binding</keyword>
<evidence type="ECO:0000256" key="2">
    <source>
        <dbReference type="ARBA" id="ARBA00022840"/>
    </source>
</evidence>